<feature type="compositionally biased region" description="Basic residues" evidence="1">
    <location>
        <begin position="1"/>
        <end position="11"/>
    </location>
</feature>
<dbReference type="AlphaFoldDB" id="A0A6J4JEV7"/>
<evidence type="ECO:0000256" key="1">
    <source>
        <dbReference type="SAM" id="MobiDB-lite"/>
    </source>
</evidence>
<accession>A0A6J4JEV7</accession>
<dbReference type="EMBL" id="CADCTG010000257">
    <property type="protein sequence ID" value="CAA9275649.1"/>
    <property type="molecule type" value="Genomic_DNA"/>
</dbReference>
<dbReference type="EC" id="2.6.1.16" evidence="2"/>
<feature type="compositionally biased region" description="Low complexity" evidence="1">
    <location>
        <begin position="355"/>
        <end position="367"/>
    </location>
</feature>
<feature type="compositionally biased region" description="Basic and acidic residues" evidence="1">
    <location>
        <begin position="117"/>
        <end position="128"/>
    </location>
</feature>
<gene>
    <name evidence="2" type="ORF">AVDCRST_MAG08-3460</name>
</gene>
<feature type="compositionally biased region" description="Low complexity" evidence="1">
    <location>
        <begin position="427"/>
        <end position="438"/>
    </location>
</feature>
<feature type="compositionally biased region" description="Low complexity" evidence="1">
    <location>
        <begin position="42"/>
        <end position="61"/>
    </location>
</feature>
<feature type="compositionally biased region" description="Basic residues" evidence="1">
    <location>
        <begin position="177"/>
        <end position="192"/>
    </location>
</feature>
<feature type="compositionally biased region" description="Basic residues" evidence="1">
    <location>
        <begin position="62"/>
        <end position="76"/>
    </location>
</feature>
<evidence type="ECO:0000313" key="2">
    <source>
        <dbReference type="EMBL" id="CAA9275649.1"/>
    </source>
</evidence>
<feature type="region of interest" description="Disordered" evidence="1">
    <location>
        <begin position="1"/>
        <end position="137"/>
    </location>
</feature>
<feature type="region of interest" description="Disordered" evidence="1">
    <location>
        <begin position="150"/>
        <end position="607"/>
    </location>
</feature>
<feature type="compositionally biased region" description="Basic residues" evidence="1">
    <location>
        <begin position="381"/>
        <end position="401"/>
    </location>
</feature>
<feature type="compositionally biased region" description="Low complexity" evidence="1">
    <location>
        <begin position="551"/>
        <end position="568"/>
    </location>
</feature>
<feature type="compositionally biased region" description="Low complexity" evidence="1">
    <location>
        <begin position="12"/>
        <end position="27"/>
    </location>
</feature>
<feature type="non-terminal residue" evidence="2">
    <location>
        <position position="607"/>
    </location>
</feature>
<feature type="compositionally biased region" description="Low complexity" evidence="1">
    <location>
        <begin position="459"/>
        <end position="475"/>
    </location>
</feature>
<organism evidence="2">
    <name type="scientific">uncultured Acetobacteraceae bacterium</name>
    <dbReference type="NCBI Taxonomy" id="169975"/>
    <lineage>
        <taxon>Bacteria</taxon>
        <taxon>Pseudomonadati</taxon>
        <taxon>Pseudomonadota</taxon>
        <taxon>Alphaproteobacteria</taxon>
        <taxon>Acetobacterales</taxon>
        <taxon>Acetobacteraceae</taxon>
        <taxon>environmental samples</taxon>
    </lineage>
</organism>
<protein>
    <submittedName>
        <fullName evidence="2">Glutamine--fructose-6-phosphate aminotransferase [isomerizing]</fullName>
        <ecNumber evidence="2">2.6.1.16</ecNumber>
    </submittedName>
</protein>
<feature type="compositionally biased region" description="Basic residues" evidence="1">
    <location>
        <begin position="156"/>
        <end position="166"/>
    </location>
</feature>
<feature type="compositionally biased region" description="Gly residues" evidence="1">
    <location>
        <begin position="205"/>
        <end position="214"/>
    </location>
</feature>
<reference evidence="2" key="1">
    <citation type="submission" date="2020-02" db="EMBL/GenBank/DDBJ databases">
        <authorList>
            <person name="Meier V. D."/>
        </authorList>
    </citation>
    <scope>NUCLEOTIDE SEQUENCE</scope>
    <source>
        <strain evidence="2">AVDCRST_MAG08</strain>
    </source>
</reference>
<feature type="compositionally biased region" description="Basic residues" evidence="1">
    <location>
        <begin position="569"/>
        <end position="578"/>
    </location>
</feature>
<name>A0A6J4JEV7_9PROT</name>
<feature type="compositionally biased region" description="Basic and acidic residues" evidence="1">
    <location>
        <begin position="479"/>
        <end position="489"/>
    </location>
</feature>
<keyword evidence="2" id="KW-0032">Aminotransferase</keyword>
<feature type="compositionally biased region" description="Low complexity" evidence="1">
    <location>
        <begin position="255"/>
        <end position="290"/>
    </location>
</feature>
<feature type="compositionally biased region" description="Basic residues" evidence="1">
    <location>
        <begin position="537"/>
        <end position="550"/>
    </location>
</feature>
<dbReference type="GO" id="GO:0004360">
    <property type="term" value="F:glutamine-fructose-6-phosphate transaminase (isomerizing) activity"/>
    <property type="evidence" value="ECO:0007669"/>
    <property type="project" value="UniProtKB-EC"/>
</dbReference>
<feature type="compositionally biased region" description="Basic residues" evidence="1">
    <location>
        <begin position="28"/>
        <end position="41"/>
    </location>
</feature>
<feature type="compositionally biased region" description="Basic residues" evidence="1">
    <location>
        <begin position="91"/>
        <end position="116"/>
    </location>
</feature>
<feature type="compositionally biased region" description="Low complexity" evidence="1">
    <location>
        <begin position="167"/>
        <end position="176"/>
    </location>
</feature>
<feature type="compositionally biased region" description="Basic residues" evidence="1">
    <location>
        <begin position="229"/>
        <end position="238"/>
    </location>
</feature>
<keyword evidence="2" id="KW-0808">Transferase</keyword>
<proteinExistence type="predicted"/>
<sequence>VRYRGRGRPGRSRAAVAGSAAPAGVPRLRQRGHRHARRWPHRAAAGRGQARQPRRGAGPRAAARHHRHRPHPLGHARRADRAQRAPAQHGPRQRRPQRHHREPRRAARRTGGRGRRVRDGNRHRDLRAPRGLAPRAGADAAGGLFRVAQAGERGLRPGRRLRRAPARAHGGAARGAARGRLRRGRDVRRLGRARPGAADTPHRLPGGGRLGGGDGGRRALPRRATPARGTRRPRHRADRRRDGQGQLPPLHGEGAARAPGRAGRHAAAVPRPQDAGGALAAPALRAGARAAADDQRLRQRLPGRARGPLLDRGTGAAAGRCRRRQRAALPRPALFRERRRHPRQPERRNRGHHGGAAPAARGRTARAVSGERAGKLDGAGKRRRAAHRRRPRDRRRLHQGLHRATGGAGLPGDRFRPGAAGVEHAGRGAADPGAARGAGQRRRDPGTGRRNPGTGGRSRQGAGRAVPRPRAALPHRAGRRAEAEGDQLHPRRGLRRRRDEARPHRADRLQRAGGGAVPLRPAVREDDEQPPGSGGARRPHHGLHRRRGRARPAPLRRAGDRAAAGVRLRGAHPARHPRAAPGLPRGGAEGHGRGPAAQPGQERDGGV</sequence>
<feature type="compositionally biased region" description="Basic and acidic residues" evidence="1">
    <location>
        <begin position="497"/>
        <end position="510"/>
    </location>
</feature>
<feature type="non-terminal residue" evidence="2">
    <location>
        <position position="1"/>
    </location>
</feature>